<evidence type="ECO:0000313" key="5">
    <source>
        <dbReference type="EMBL" id="VDN51833.1"/>
    </source>
</evidence>
<evidence type="ECO:0000256" key="2">
    <source>
        <dbReference type="ARBA" id="ARBA00022741"/>
    </source>
</evidence>
<reference evidence="5 7" key="2">
    <citation type="submission" date="2018-11" db="EMBL/GenBank/DDBJ databases">
        <authorList>
            <consortium name="Pathogen Informatics"/>
        </authorList>
    </citation>
    <scope>NUCLEOTIDE SEQUENCE [LARGE SCALE GENOMIC DNA]</scope>
</reference>
<protein>
    <submittedName>
        <fullName evidence="8">AAA domain-containing protein</fullName>
    </submittedName>
</protein>
<dbReference type="Gene3D" id="3.40.50.300">
    <property type="entry name" value="P-loop containing nucleotide triphosphate hydrolases"/>
    <property type="match status" value="1"/>
</dbReference>
<dbReference type="GO" id="GO:0003677">
    <property type="term" value="F:DNA binding"/>
    <property type="evidence" value="ECO:0007669"/>
    <property type="project" value="TreeGrafter"/>
</dbReference>
<evidence type="ECO:0000256" key="3">
    <source>
        <dbReference type="ARBA" id="ARBA00022840"/>
    </source>
</evidence>
<dbReference type="InterPro" id="IPR027417">
    <property type="entry name" value="P-loop_NTPase"/>
</dbReference>
<dbReference type="OrthoDB" id="2195431at2759"/>
<evidence type="ECO:0000259" key="4">
    <source>
        <dbReference type="SMART" id="SM00382"/>
    </source>
</evidence>
<feature type="domain" description="AAA+ ATPase" evidence="4">
    <location>
        <begin position="240"/>
        <end position="384"/>
    </location>
</feature>
<dbReference type="GO" id="GO:0005524">
    <property type="term" value="F:ATP binding"/>
    <property type="evidence" value="ECO:0007669"/>
    <property type="project" value="UniProtKB-KW"/>
</dbReference>
<dbReference type="GO" id="GO:0016887">
    <property type="term" value="F:ATP hydrolysis activity"/>
    <property type="evidence" value="ECO:0007669"/>
    <property type="project" value="InterPro"/>
</dbReference>
<name>A0A0N4UIU1_DRAME</name>
<dbReference type="Gene3D" id="1.10.8.60">
    <property type="match status" value="1"/>
</dbReference>
<proteinExistence type="predicted"/>
<evidence type="ECO:0000256" key="1">
    <source>
        <dbReference type="ARBA" id="ARBA00022705"/>
    </source>
</evidence>
<accession>A0A0N4UIU1</accession>
<evidence type="ECO:0000313" key="6">
    <source>
        <dbReference type="Proteomes" id="UP000038040"/>
    </source>
</evidence>
<keyword evidence="1" id="KW-0235">DNA replication</keyword>
<dbReference type="Proteomes" id="UP000038040">
    <property type="component" value="Unplaced"/>
</dbReference>
<dbReference type="EMBL" id="UYYG01000033">
    <property type="protein sequence ID" value="VDN51833.1"/>
    <property type="molecule type" value="Genomic_DNA"/>
</dbReference>
<dbReference type="SUPFAM" id="SSF52540">
    <property type="entry name" value="P-loop containing nucleoside triphosphate hydrolases"/>
    <property type="match status" value="1"/>
</dbReference>
<dbReference type="GO" id="GO:0006260">
    <property type="term" value="P:DNA replication"/>
    <property type="evidence" value="ECO:0007669"/>
    <property type="project" value="UniProtKB-KW"/>
</dbReference>
<keyword evidence="3" id="KW-0067">ATP-binding</keyword>
<keyword evidence="2" id="KW-0547">Nucleotide-binding</keyword>
<dbReference type="STRING" id="318479.A0A0N4UIU1"/>
<dbReference type="SMART" id="SM00382">
    <property type="entry name" value="AAA"/>
    <property type="match status" value="1"/>
</dbReference>
<dbReference type="Pfam" id="PF00004">
    <property type="entry name" value="AAA"/>
    <property type="match status" value="1"/>
</dbReference>
<dbReference type="PANTHER" id="PTHR23389">
    <property type="entry name" value="CHROMOSOME TRANSMISSION FIDELITY FACTOR 18"/>
    <property type="match status" value="1"/>
</dbReference>
<dbReference type="Proteomes" id="UP000274756">
    <property type="component" value="Unassembled WGS sequence"/>
</dbReference>
<dbReference type="InterPro" id="IPR003959">
    <property type="entry name" value="ATPase_AAA_core"/>
</dbReference>
<keyword evidence="7" id="KW-1185">Reference proteome</keyword>
<dbReference type="AlphaFoldDB" id="A0A0N4UIU1"/>
<dbReference type="CDD" id="cd00009">
    <property type="entry name" value="AAA"/>
    <property type="match status" value="1"/>
</dbReference>
<dbReference type="CDD" id="cd18140">
    <property type="entry name" value="HLD_clamp_RFC"/>
    <property type="match status" value="1"/>
</dbReference>
<evidence type="ECO:0000313" key="8">
    <source>
        <dbReference type="WBParaSite" id="DME_0000753901-mRNA-1"/>
    </source>
</evidence>
<evidence type="ECO:0000313" key="7">
    <source>
        <dbReference type="Proteomes" id="UP000274756"/>
    </source>
</evidence>
<dbReference type="GO" id="GO:0005634">
    <property type="term" value="C:nucleus"/>
    <property type="evidence" value="ECO:0007669"/>
    <property type="project" value="TreeGrafter"/>
</dbReference>
<dbReference type="WBParaSite" id="DME_0000753901-mRNA-1">
    <property type="protein sequence ID" value="DME_0000753901-mRNA-1"/>
    <property type="gene ID" value="DME_0000753901"/>
</dbReference>
<gene>
    <name evidence="5" type="ORF">DME_LOCUS1806</name>
</gene>
<sequence length="564" mass="64954">MNGNDDDYNIIASTDQLFVDDNGDNDQLIYPHDDDENFYNSRAINRKRPLTIEECDEIDWHMKIPLDENGLLKKFKKDENDDHTLTQLVNRILSARKRKRILEHRKDLSFINEDYQSPVSNELILRFPPIDGCPWIGISSSDNNQRFYVRKRRKNCGDIKSLLQKYSLNSKPIEEIVASAVTRSESDGLMSDRYEIDIENKGLLWVDKYTPRSYIELLSDEKVNRLLLHWVKLWDLCVFNRSVVLISGVAGVGKTTLASIVAKHCGYHVINMNASDERNVGDFEKCIEGALRAVRTLDSVQQPNCLVVDEIDGAPIESIKFLCKILTGTGKHIIRRPVICICNNLYTSSLRELKSVALNIHMPQINNRNLIRRLQMIASHEKINVEFSAVSSIVTICGGDIRRAINSLQFIATELNSSAITFETVQKYGGHEIFVKDKSLFEAWSSVFELGRHHNVRNRFEQIPQRIQRIISIYQHYSGESDRFYSGLFNNYLAACPGTTRMDEIRTVSRLFCENDLLLKHIYRQQFYSLMKYSFVTCAQIHLLLASVNRLYLSFPTADQILII</sequence>
<dbReference type="PANTHER" id="PTHR23389:SF3">
    <property type="entry name" value="CHROMOSOME TRANSMISSION FIDELITY PROTEIN 18 HOMOLOG"/>
    <property type="match status" value="1"/>
</dbReference>
<dbReference type="InterPro" id="IPR047854">
    <property type="entry name" value="RFC_lid"/>
</dbReference>
<dbReference type="InterPro" id="IPR003593">
    <property type="entry name" value="AAA+_ATPase"/>
</dbReference>
<organism evidence="6 8">
    <name type="scientific">Dracunculus medinensis</name>
    <name type="common">Guinea worm</name>
    <dbReference type="NCBI Taxonomy" id="318479"/>
    <lineage>
        <taxon>Eukaryota</taxon>
        <taxon>Metazoa</taxon>
        <taxon>Ecdysozoa</taxon>
        <taxon>Nematoda</taxon>
        <taxon>Chromadorea</taxon>
        <taxon>Rhabditida</taxon>
        <taxon>Spirurina</taxon>
        <taxon>Dracunculoidea</taxon>
        <taxon>Dracunculidae</taxon>
        <taxon>Dracunculus</taxon>
    </lineage>
</organism>
<reference evidence="8" key="1">
    <citation type="submission" date="2017-02" db="UniProtKB">
        <authorList>
            <consortium name="WormBaseParasite"/>
        </authorList>
    </citation>
    <scope>IDENTIFICATION</scope>
</reference>